<dbReference type="AlphaFoldDB" id="A0A1N6RSK1"/>
<dbReference type="CDD" id="cd05246">
    <property type="entry name" value="dTDP_GD_SDR_e"/>
    <property type="match status" value="1"/>
</dbReference>
<feature type="domain" description="NAD(P)-binding" evidence="8">
    <location>
        <begin position="4"/>
        <end position="324"/>
    </location>
</feature>
<keyword evidence="6 7" id="KW-0456">Lyase</keyword>
<accession>A0A1N6RSK1</accession>
<dbReference type="GO" id="GO:0008460">
    <property type="term" value="F:dTDP-glucose 4,6-dehydratase activity"/>
    <property type="evidence" value="ECO:0007669"/>
    <property type="project" value="UniProtKB-EC"/>
</dbReference>
<dbReference type="PANTHER" id="PTHR43000">
    <property type="entry name" value="DTDP-D-GLUCOSE 4,6-DEHYDRATASE-RELATED"/>
    <property type="match status" value="1"/>
</dbReference>
<dbReference type="EC" id="4.2.1.46" evidence="4 7"/>
<evidence type="ECO:0000256" key="5">
    <source>
        <dbReference type="ARBA" id="ARBA00023027"/>
    </source>
</evidence>
<dbReference type="Gene3D" id="3.40.50.720">
    <property type="entry name" value="NAD(P)-binding Rossmann-like Domain"/>
    <property type="match status" value="1"/>
</dbReference>
<gene>
    <name evidence="9" type="ORF">SAMN05878282_103156</name>
</gene>
<evidence type="ECO:0000259" key="8">
    <source>
        <dbReference type="Pfam" id="PF16363"/>
    </source>
</evidence>
<dbReference type="InterPro" id="IPR036291">
    <property type="entry name" value="NAD(P)-bd_dom_sf"/>
</dbReference>
<protein>
    <recommendedName>
        <fullName evidence="4 7">dTDP-glucose 4,6-dehydratase</fullName>
        <ecNumber evidence="4 7">4.2.1.46</ecNumber>
    </recommendedName>
</protein>
<name>A0A1N6RSK1_AQUAC</name>
<evidence type="ECO:0000256" key="6">
    <source>
        <dbReference type="ARBA" id="ARBA00023239"/>
    </source>
</evidence>
<evidence type="ECO:0000256" key="2">
    <source>
        <dbReference type="ARBA" id="ARBA00001911"/>
    </source>
</evidence>
<proteinExistence type="inferred from homology"/>
<comment type="cofactor">
    <cofactor evidence="2 7">
        <name>NAD(+)</name>
        <dbReference type="ChEBI" id="CHEBI:57540"/>
    </cofactor>
</comment>
<dbReference type="Pfam" id="PF16363">
    <property type="entry name" value="GDP_Man_Dehyd"/>
    <property type="match status" value="1"/>
</dbReference>
<dbReference type="RefSeq" id="WP_076426138.1">
    <property type="nucleotide sequence ID" value="NZ_FTMP01000003.1"/>
</dbReference>
<evidence type="ECO:0000256" key="3">
    <source>
        <dbReference type="ARBA" id="ARBA00008178"/>
    </source>
</evidence>
<dbReference type="Proteomes" id="UP000185841">
    <property type="component" value="Unassembled WGS sequence"/>
</dbReference>
<dbReference type="EMBL" id="FTMP01000003">
    <property type="protein sequence ID" value="SIQ31844.1"/>
    <property type="molecule type" value="Genomic_DNA"/>
</dbReference>
<dbReference type="GO" id="GO:0009225">
    <property type="term" value="P:nucleotide-sugar metabolic process"/>
    <property type="evidence" value="ECO:0007669"/>
    <property type="project" value="InterPro"/>
</dbReference>
<dbReference type="SUPFAM" id="SSF51735">
    <property type="entry name" value="NAD(P)-binding Rossmann-fold domains"/>
    <property type="match status" value="1"/>
</dbReference>
<evidence type="ECO:0000313" key="9">
    <source>
        <dbReference type="EMBL" id="SIQ31844.1"/>
    </source>
</evidence>
<comment type="catalytic activity">
    <reaction evidence="1 7">
        <text>dTDP-alpha-D-glucose = dTDP-4-dehydro-6-deoxy-alpha-D-glucose + H2O</text>
        <dbReference type="Rhea" id="RHEA:17221"/>
        <dbReference type="ChEBI" id="CHEBI:15377"/>
        <dbReference type="ChEBI" id="CHEBI:57477"/>
        <dbReference type="ChEBI" id="CHEBI:57649"/>
        <dbReference type="EC" id="4.2.1.46"/>
    </reaction>
</comment>
<evidence type="ECO:0000256" key="1">
    <source>
        <dbReference type="ARBA" id="ARBA00001539"/>
    </source>
</evidence>
<sequence length="352" mass="40007">MTILVTGSAGFIGANFVLDWLAQSDETVINLDKLTYAGNLQNLHSVKDDPRHIFVHGDIGDPSLVPSLLAQYQPRAIINFAAESHVDRSIHGPEDFIQTNIVGTFRLLESTRAYWSKLPETDKQQFRFLHVSTDEVYGSLAPKDPAFTENNKYEPNSPYSASKAASDHLVRAYHHTYGLPVLTTNCSNNYGPYHFPEKLIPLIIHNALTGKALPIYGDGQQIRDWLYVKDHCTAIRRVLEAGQLGETYNVGGWNEKANIDVVHTLCDILDEEQPRGDGKSYREQITFVKDRPGHDRRYAIDASRLERELGWKPAETFETGIRKTVRWYLDNQDWVQNVTSGAYRDWVGQQYK</sequence>
<evidence type="ECO:0000256" key="7">
    <source>
        <dbReference type="RuleBase" id="RU004473"/>
    </source>
</evidence>
<dbReference type="InterPro" id="IPR005888">
    <property type="entry name" value="dTDP_Gluc_deHydtase"/>
</dbReference>
<evidence type="ECO:0000313" key="10">
    <source>
        <dbReference type="Proteomes" id="UP000185841"/>
    </source>
</evidence>
<reference evidence="9 10" key="1">
    <citation type="submission" date="2017-01" db="EMBL/GenBank/DDBJ databases">
        <authorList>
            <person name="Mah S.A."/>
            <person name="Swanson W.J."/>
            <person name="Moy G.W."/>
            <person name="Vacquier V.D."/>
        </authorList>
    </citation>
    <scope>NUCLEOTIDE SEQUENCE [LARGE SCALE GENOMIC DNA]</scope>
    <source>
        <strain evidence="9 10">RU36E</strain>
    </source>
</reference>
<evidence type="ECO:0000256" key="4">
    <source>
        <dbReference type="ARBA" id="ARBA00011990"/>
    </source>
</evidence>
<dbReference type="Gene3D" id="3.90.25.10">
    <property type="entry name" value="UDP-galactose 4-epimerase, domain 1"/>
    <property type="match status" value="1"/>
</dbReference>
<keyword evidence="5" id="KW-0520">NAD</keyword>
<comment type="similarity">
    <text evidence="3 7">Belongs to the NAD(P)-dependent epimerase/dehydratase family. dTDP-glucose dehydratase subfamily.</text>
</comment>
<organism evidence="9 10">
    <name type="scientific">Aquipseudomonas alcaligenes</name>
    <name type="common">Pseudomonas alcaligenes</name>
    <dbReference type="NCBI Taxonomy" id="43263"/>
    <lineage>
        <taxon>Bacteria</taxon>
        <taxon>Pseudomonadati</taxon>
        <taxon>Pseudomonadota</taxon>
        <taxon>Gammaproteobacteria</taxon>
        <taxon>Pseudomonadales</taxon>
        <taxon>Pseudomonadaceae</taxon>
        <taxon>Aquipseudomonas</taxon>
    </lineage>
</organism>
<dbReference type="InterPro" id="IPR016040">
    <property type="entry name" value="NAD(P)-bd_dom"/>
</dbReference>
<dbReference type="NCBIfam" id="TIGR01181">
    <property type="entry name" value="dTDP_gluc_dehyt"/>
    <property type="match status" value="1"/>
</dbReference>